<sequence length="371" mass="43072">MKNPHSLCIITNMAPHYREPIFRLIDQHFNCAFYPGDKIETPIKALDCSSLKGYRKTLHNVFLGHFYWQRGSVRLVFAPYQYYVLDGEPFCLSSWFILILARLLGKTTVSWSHGWYGRERGVKRLVKRIFFSMFSKLMIYNEYSICLMEQEGFDRSRLYCIANSLDSDREQAIRQTLKPTDIYTAHFGNAHPTVIYCGRIQQRKKLPLLLDAIALLKQQDQLVNLVVVGKDSEQVGLEQEARQRGIDGQLWMYGPCYDDSRLGELFYNAAVCVSPGNVGLTAIHALTFGCPVITHDNFPYQMPEFEAIQPGITGDFFKQDSITDLKEKIEKWISTDGKKRDETRQAAYQEIDRKWNIHYQLDTIKSIIYER</sequence>
<reference evidence="2 3" key="1">
    <citation type="submission" date="2024-09" db="EMBL/GenBank/DDBJ databases">
        <authorList>
            <person name="Sun Q."/>
            <person name="Mori K."/>
        </authorList>
    </citation>
    <scope>NUCLEOTIDE SEQUENCE [LARGE SCALE GENOMIC DNA]</scope>
    <source>
        <strain evidence="2 3">ATCC 51272</strain>
    </source>
</reference>
<comment type="caution">
    <text evidence="2">The sequence shown here is derived from an EMBL/GenBank/DDBJ whole genome shotgun (WGS) entry which is preliminary data.</text>
</comment>
<accession>A0ABV5ZK81</accession>
<dbReference type="Pfam" id="PF00534">
    <property type="entry name" value="Glycos_transf_1"/>
    <property type="match status" value="1"/>
</dbReference>
<dbReference type="PANTHER" id="PTHR12526">
    <property type="entry name" value="GLYCOSYLTRANSFERASE"/>
    <property type="match status" value="1"/>
</dbReference>
<feature type="domain" description="Glycosyl transferase family 1" evidence="1">
    <location>
        <begin position="192"/>
        <end position="349"/>
    </location>
</feature>
<dbReference type="Proteomes" id="UP001589688">
    <property type="component" value="Unassembled WGS sequence"/>
</dbReference>
<dbReference type="InterPro" id="IPR001296">
    <property type="entry name" value="Glyco_trans_1"/>
</dbReference>
<dbReference type="SUPFAM" id="SSF53756">
    <property type="entry name" value="UDP-Glycosyltransferase/glycogen phosphorylase"/>
    <property type="match status" value="1"/>
</dbReference>
<keyword evidence="3" id="KW-1185">Reference proteome</keyword>
<proteinExistence type="predicted"/>
<dbReference type="CDD" id="cd03801">
    <property type="entry name" value="GT4_PimA-like"/>
    <property type="match status" value="1"/>
</dbReference>
<evidence type="ECO:0000313" key="2">
    <source>
        <dbReference type="EMBL" id="MFB9897793.1"/>
    </source>
</evidence>
<gene>
    <name evidence="2" type="ORF">ACFFK8_08310</name>
</gene>
<evidence type="ECO:0000259" key="1">
    <source>
        <dbReference type="Pfam" id="PF00534"/>
    </source>
</evidence>
<organism evidence="2 3">
    <name type="scientific">Hallella seregens ATCC 51272</name>
    <dbReference type="NCBI Taxonomy" id="1336250"/>
    <lineage>
        <taxon>Bacteria</taxon>
        <taxon>Pseudomonadati</taxon>
        <taxon>Bacteroidota</taxon>
        <taxon>Bacteroidia</taxon>
        <taxon>Bacteroidales</taxon>
        <taxon>Prevotellaceae</taxon>
        <taxon>Hallella</taxon>
    </lineage>
</organism>
<protein>
    <submittedName>
        <fullName evidence="2">Glycosyltransferase</fullName>
    </submittedName>
</protein>
<dbReference type="EMBL" id="JBHLZF010000002">
    <property type="protein sequence ID" value="MFB9897793.1"/>
    <property type="molecule type" value="Genomic_DNA"/>
</dbReference>
<dbReference type="RefSeq" id="WP_027951543.1">
    <property type="nucleotide sequence ID" value="NZ_JADU01000001.1"/>
</dbReference>
<evidence type="ECO:0000313" key="3">
    <source>
        <dbReference type="Proteomes" id="UP001589688"/>
    </source>
</evidence>
<name>A0ABV5ZK81_9BACT</name>
<dbReference type="Gene3D" id="3.40.50.2000">
    <property type="entry name" value="Glycogen Phosphorylase B"/>
    <property type="match status" value="1"/>
</dbReference>